<gene>
    <name evidence="2" type="ORF">GCM10009066_19410</name>
</gene>
<keyword evidence="3" id="KW-1185">Reference proteome</keyword>
<feature type="transmembrane region" description="Helical" evidence="1">
    <location>
        <begin position="6"/>
        <end position="26"/>
    </location>
</feature>
<keyword evidence="1" id="KW-0812">Transmembrane</keyword>
<comment type="caution">
    <text evidence="2">The sequence shown here is derived from an EMBL/GenBank/DDBJ whole genome shotgun (WGS) entry which is preliminary data.</text>
</comment>
<proteinExistence type="predicted"/>
<evidence type="ECO:0000313" key="3">
    <source>
        <dbReference type="Proteomes" id="UP001500837"/>
    </source>
</evidence>
<keyword evidence="1" id="KW-1133">Transmembrane helix</keyword>
<dbReference type="Proteomes" id="UP001500837">
    <property type="component" value="Unassembled WGS sequence"/>
</dbReference>
<dbReference type="EMBL" id="BAAABL010000058">
    <property type="protein sequence ID" value="GAA0305655.1"/>
    <property type="molecule type" value="Genomic_DNA"/>
</dbReference>
<evidence type="ECO:0008006" key="4">
    <source>
        <dbReference type="Google" id="ProtNLM"/>
    </source>
</evidence>
<protein>
    <recommendedName>
        <fullName evidence="4">Secreted protein</fullName>
    </recommendedName>
</protein>
<evidence type="ECO:0000256" key="1">
    <source>
        <dbReference type="SAM" id="Phobius"/>
    </source>
</evidence>
<name>A0AAV3S9S5_9EURY</name>
<dbReference type="AlphaFoldDB" id="A0AAV3S9S5"/>
<keyword evidence="1" id="KW-0472">Membrane</keyword>
<reference evidence="2 3" key="1">
    <citation type="journal article" date="2019" name="Int. J. Syst. Evol. Microbiol.">
        <title>The Global Catalogue of Microorganisms (GCM) 10K type strain sequencing project: providing services to taxonomists for standard genome sequencing and annotation.</title>
        <authorList>
            <consortium name="The Broad Institute Genomics Platform"/>
            <consortium name="The Broad Institute Genome Sequencing Center for Infectious Disease"/>
            <person name="Wu L."/>
            <person name="Ma J."/>
        </authorList>
    </citation>
    <scope>NUCLEOTIDE SEQUENCE [LARGE SCALE GENOMIC DNA]</scope>
    <source>
        <strain evidence="2 3">JCM 16330</strain>
    </source>
</reference>
<dbReference type="RefSeq" id="WP_211313556.1">
    <property type="nucleotide sequence ID" value="NZ_BAAABL010000058.1"/>
</dbReference>
<organism evidence="2 3">
    <name type="scientific">Halarchaeum salinum</name>
    <dbReference type="NCBI Taxonomy" id="489912"/>
    <lineage>
        <taxon>Archaea</taxon>
        <taxon>Methanobacteriati</taxon>
        <taxon>Methanobacteriota</taxon>
        <taxon>Stenosarchaea group</taxon>
        <taxon>Halobacteria</taxon>
        <taxon>Halobacteriales</taxon>
        <taxon>Halobacteriaceae</taxon>
    </lineage>
</organism>
<accession>A0AAV3S9S5</accession>
<evidence type="ECO:0000313" key="2">
    <source>
        <dbReference type="EMBL" id="GAA0305655.1"/>
    </source>
</evidence>
<sequence>MNTGTPAPILIGAVLLIGVLVGATVVDEVTTTIAGSDAASEACDRALPGDGWHANASLSENLTGGRVACVHENGSTRAISASVNIK</sequence>